<dbReference type="HOGENOM" id="CLU_3377864_0_0_1"/>
<reference evidence="2" key="2">
    <citation type="submission" date="2018-05" db="EMBL/GenBank/DDBJ databases">
        <title>OpunRS2 (Oryza punctata Reference Sequence Version 2).</title>
        <authorList>
            <person name="Zhang J."/>
            <person name="Kudrna D."/>
            <person name="Lee S."/>
            <person name="Talag J."/>
            <person name="Welchert J."/>
            <person name="Wing R.A."/>
        </authorList>
    </citation>
    <scope>NUCLEOTIDE SEQUENCE [LARGE SCALE GENOMIC DNA]</scope>
</reference>
<protein>
    <submittedName>
        <fullName evidence="2">Uncharacterized protein</fullName>
    </submittedName>
</protein>
<evidence type="ECO:0000313" key="2">
    <source>
        <dbReference type="EnsemblPlants" id="OPUNC06G17950.1"/>
    </source>
</evidence>
<accession>A0A0E0LD30</accession>
<evidence type="ECO:0000313" key="3">
    <source>
        <dbReference type="Proteomes" id="UP000026962"/>
    </source>
</evidence>
<sequence length="34" mass="3475">MTTMRTRWPGAAPPAPCARAPTGSAPPPPDSRAT</sequence>
<name>A0A0E0LD30_ORYPU</name>
<reference evidence="2" key="1">
    <citation type="submission" date="2015-04" db="UniProtKB">
        <authorList>
            <consortium name="EnsemblPlants"/>
        </authorList>
    </citation>
    <scope>IDENTIFICATION</scope>
</reference>
<feature type="region of interest" description="Disordered" evidence="1">
    <location>
        <begin position="1"/>
        <end position="34"/>
    </location>
</feature>
<proteinExistence type="predicted"/>
<feature type="compositionally biased region" description="Pro residues" evidence="1">
    <location>
        <begin position="24"/>
        <end position="34"/>
    </location>
</feature>
<evidence type="ECO:0000256" key="1">
    <source>
        <dbReference type="SAM" id="MobiDB-lite"/>
    </source>
</evidence>
<dbReference type="Proteomes" id="UP000026962">
    <property type="component" value="Chromosome 6"/>
</dbReference>
<organism evidence="2">
    <name type="scientific">Oryza punctata</name>
    <name type="common">Red rice</name>
    <dbReference type="NCBI Taxonomy" id="4537"/>
    <lineage>
        <taxon>Eukaryota</taxon>
        <taxon>Viridiplantae</taxon>
        <taxon>Streptophyta</taxon>
        <taxon>Embryophyta</taxon>
        <taxon>Tracheophyta</taxon>
        <taxon>Spermatophyta</taxon>
        <taxon>Magnoliopsida</taxon>
        <taxon>Liliopsida</taxon>
        <taxon>Poales</taxon>
        <taxon>Poaceae</taxon>
        <taxon>BOP clade</taxon>
        <taxon>Oryzoideae</taxon>
        <taxon>Oryzeae</taxon>
        <taxon>Oryzinae</taxon>
        <taxon>Oryza</taxon>
    </lineage>
</organism>
<dbReference type="AlphaFoldDB" id="A0A0E0LD30"/>
<dbReference type="EnsemblPlants" id="OPUNC06G17950.1">
    <property type="protein sequence ID" value="OPUNC06G17950.1"/>
    <property type="gene ID" value="OPUNC06G17950"/>
</dbReference>
<dbReference type="Gramene" id="OPUNC06G17950.1">
    <property type="protein sequence ID" value="OPUNC06G17950.1"/>
    <property type="gene ID" value="OPUNC06G17950"/>
</dbReference>
<keyword evidence="3" id="KW-1185">Reference proteome</keyword>